<proteinExistence type="predicted"/>
<reference evidence="1" key="1">
    <citation type="submission" date="2021-01" db="EMBL/GenBank/DDBJ databases">
        <title>Complete genome sequence of Clostridiales bacterium R-7.</title>
        <authorList>
            <person name="Mahoney-Kurpe S.C."/>
            <person name="Palevich N."/>
            <person name="Koike S."/>
            <person name="Moon C.D."/>
            <person name="Attwood G.T."/>
        </authorList>
    </citation>
    <scope>NUCLEOTIDE SEQUENCE</scope>
    <source>
        <strain evidence="1">R-7</strain>
    </source>
</reference>
<protein>
    <submittedName>
        <fullName evidence="1">Uncharacterized protein</fullName>
    </submittedName>
</protein>
<gene>
    <name evidence="1" type="ORF">JYE49_13965</name>
</gene>
<evidence type="ECO:0000313" key="2">
    <source>
        <dbReference type="Proteomes" id="UP000682782"/>
    </source>
</evidence>
<accession>A0AC61NKY0</accession>
<sequence length="404" mass="45752">MSIDLKNLQRTLADNKVYDAWPYVLGLRDSMRNMHLSFDLAKAVYKHRKDEIEHFNQSMLQEAASAPGTKVQVTWQGMTPPFQDIAGIEVDDTVLMEKSAVDFFHYAHMSVDCVCQIVNSALFGDQAIEEEKVSSGSLHEKVATITQFGTLLNIMDNGFLNNELIYVREFDNYTKHIKINSFTISNSLFFGNKADYVLCAFSFKGNDYPEFEAITKMDTVMHEVENYIEAVLAELIIQVPNAVGTSSRHHSVSFKSQLREHDGKSYVDYIVYFLEVKNGITDLPSEISVLPLVIKPDGTIESRVLDMDTLFVTIEGQEEGGICGIAKIAPDQRKAAAYRKYTIQPASVDDFYDYLSTFKDDYANHQFRFKAMEGSIVIYKMDEEAQEKPLSQVAESEETEETQG</sequence>
<organism evidence="1 2">
    <name type="scientific">Aristaeella hokkaidonensis</name>
    <dbReference type="NCBI Taxonomy" id="3046382"/>
    <lineage>
        <taxon>Bacteria</taxon>
        <taxon>Bacillati</taxon>
        <taxon>Bacillota</taxon>
        <taxon>Clostridia</taxon>
        <taxon>Eubacteriales</taxon>
        <taxon>Aristaeellaceae</taxon>
        <taxon>Aristaeella</taxon>
    </lineage>
</organism>
<dbReference type="EMBL" id="CP068393">
    <property type="protein sequence ID" value="QUC66923.1"/>
    <property type="molecule type" value="Genomic_DNA"/>
</dbReference>
<dbReference type="Proteomes" id="UP000682782">
    <property type="component" value="Chromosome"/>
</dbReference>
<name>A0AC61NKY0_9FIRM</name>
<evidence type="ECO:0000313" key="1">
    <source>
        <dbReference type="EMBL" id="QUC66923.1"/>
    </source>
</evidence>
<keyword evidence="2" id="KW-1185">Reference proteome</keyword>